<dbReference type="Proteomes" id="UP001211907">
    <property type="component" value="Unassembled WGS sequence"/>
</dbReference>
<keyword evidence="1" id="KW-0472">Membrane</keyword>
<dbReference type="EMBL" id="JADGJH010000257">
    <property type="protein sequence ID" value="KAJ3132284.1"/>
    <property type="molecule type" value="Genomic_DNA"/>
</dbReference>
<keyword evidence="1" id="KW-0812">Transmembrane</keyword>
<keyword evidence="1" id="KW-1133">Transmembrane helix</keyword>
<accession>A0AAD5T5S0</accession>
<gene>
    <name evidence="2" type="ORF">HK100_005493</name>
</gene>
<name>A0AAD5T5S0_9FUNG</name>
<feature type="transmembrane region" description="Helical" evidence="1">
    <location>
        <begin position="33"/>
        <end position="55"/>
    </location>
</feature>
<evidence type="ECO:0000256" key="1">
    <source>
        <dbReference type="SAM" id="Phobius"/>
    </source>
</evidence>
<protein>
    <submittedName>
        <fullName evidence="2">Uncharacterized protein</fullName>
    </submittedName>
</protein>
<sequence>MSNDTAISVGAGTVVERRAAETRQSAVVFIGKAIALTIIAIGALVGLIFLAFHIAQSADNSNSNTNLNTSITTKSESTALNSSKSLWITHASTSVVTS</sequence>
<evidence type="ECO:0000313" key="2">
    <source>
        <dbReference type="EMBL" id="KAJ3132284.1"/>
    </source>
</evidence>
<keyword evidence="3" id="KW-1185">Reference proteome</keyword>
<organism evidence="2 3">
    <name type="scientific">Physocladia obscura</name>
    <dbReference type="NCBI Taxonomy" id="109957"/>
    <lineage>
        <taxon>Eukaryota</taxon>
        <taxon>Fungi</taxon>
        <taxon>Fungi incertae sedis</taxon>
        <taxon>Chytridiomycota</taxon>
        <taxon>Chytridiomycota incertae sedis</taxon>
        <taxon>Chytridiomycetes</taxon>
        <taxon>Chytridiales</taxon>
        <taxon>Chytriomycetaceae</taxon>
        <taxon>Physocladia</taxon>
    </lineage>
</organism>
<comment type="caution">
    <text evidence="2">The sequence shown here is derived from an EMBL/GenBank/DDBJ whole genome shotgun (WGS) entry which is preliminary data.</text>
</comment>
<proteinExistence type="predicted"/>
<reference evidence="2" key="1">
    <citation type="submission" date="2020-05" db="EMBL/GenBank/DDBJ databases">
        <title>Phylogenomic resolution of chytrid fungi.</title>
        <authorList>
            <person name="Stajich J.E."/>
            <person name="Amses K."/>
            <person name="Simmons R."/>
            <person name="Seto K."/>
            <person name="Myers J."/>
            <person name="Bonds A."/>
            <person name="Quandt C.A."/>
            <person name="Barry K."/>
            <person name="Liu P."/>
            <person name="Grigoriev I."/>
            <person name="Longcore J.E."/>
            <person name="James T.Y."/>
        </authorList>
    </citation>
    <scope>NUCLEOTIDE SEQUENCE</scope>
    <source>
        <strain evidence="2">JEL0513</strain>
    </source>
</reference>
<evidence type="ECO:0000313" key="3">
    <source>
        <dbReference type="Proteomes" id="UP001211907"/>
    </source>
</evidence>
<dbReference type="AlphaFoldDB" id="A0AAD5T5S0"/>